<feature type="region of interest" description="Disordered" evidence="1">
    <location>
        <begin position="16"/>
        <end position="35"/>
    </location>
</feature>
<evidence type="ECO:0000313" key="3">
    <source>
        <dbReference type="Proteomes" id="UP000494246"/>
    </source>
</evidence>
<evidence type="ECO:0000256" key="1">
    <source>
        <dbReference type="SAM" id="MobiDB-lite"/>
    </source>
</evidence>
<dbReference type="Proteomes" id="UP000494246">
    <property type="component" value="Unassembled WGS sequence"/>
</dbReference>
<reference evidence="2 3" key="1">
    <citation type="submission" date="2019-10" db="EMBL/GenBank/DDBJ databases">
        <authorList>
            <consortium name="Melissa Lawson"/>
            <person name="O'neill I."/>
        </authorList>
    </citation>
    <scope>NUCLEOTIDE SEQUENCE [LARGE SCALE GENOMIC DNA]</scope>
    <source>
        <strain evidence="2">LH_23</strain>
    </source>
</reference>
<dbReference type="EMBL" id="CABWKH010000012">
    <property type="protein sequence ID" value="VWQ35632.1"/>
    <property type="molecule type" value="Genomic_DNA"/>
</dbReference>
<dbReference type="AlphaFoldDB" id="A0A8U0LFH9"/>
<comment type="caution">
    <text evidence="2">The sequence shown here is derived from an EMBL/GenBank/DDBJ whole genome shotgun (WGS) entry which is preliminary data.</text>
</comment>
<evidence type="ECO:0000313" key="2">
    <source>
        <dbReference type="EMBL" id="VWQ35632.1"/>
    </source>
</evidence>
<name>A0A8U0LFH9_BIFLI</name>
<gene>
    <name evidence="2" type="ORF">BIFLH23_01261</name>
</gene>
<protein>
    <submittedName>
        <fullName evidence="2">Uncharacterized protein</fullName>
    </submittedName>
</protein>
<proteinExistence type="predicted"/>
<organism evidence="2 3">
    <name type="scientific">Bifidobacterium longum subsp. infantis</name>
    <dbReference type="NCBI Taxonomy" id="1682"/>
    <lineage>
        <taxon>Bacteria</taxon>
        <taxon>Bacillati</taxon>
        <taxon>Actinomycetota</taxon>
        <taxon>Actinomycetes</taxon>
        <taxon>Bifidobacteriales</taxon>
        <taxon>Bifidobacteriaceae</taxon>
        <taxon>Bifidobacterium</taxon>
    </lineage>
</organism>
<accession>A0A8U0LFH9</accession>
<sequence length="87" mass="9094">MPRKSVTTAVRVGTLYSPDEMPSKPITSTSPGTFTPVGAAPTVEALPTGTNAAVTVVPSSDEARVIVTSEDGTNTRVYHINFSENSK</sequence>